<evidence type="ECO:0000313" key="2">
    <source>
        <dbReference type="EMBL" id="VCU09878.1"/>
    </source>
</evidence>
<dbReference type="RefSeq" id="WP_129609663.1">
    <property type="nucleotide sequence ID" value="NZ_UWOC01000156.1"/>
</dbReference>
<dbReference type="EMBL" id="UWOC01000156">
    <property type="protein sequence ID" value="VCU09878.1"/>
    <property type="molecule type" value="Genomic_DNA"/>
</dbReference>
<dbReference type="Proteomes" id="UP000289200">
    <property type="component" value="Unassembled WGS sequence"/>
</dbReference>
<reference evidence="3" key="1">
    <citation type="submission" date="2018-10" db="EMBL/GenBank/DDBJ databases">
        <authorList>
            <person name="Peiro R."/>
            <person name="Begona"/>
            <person name="Cbmso G."/>
            <person name="Lopez M."/>
            <person name="Gonzalez S."/>
            <person name="Sacristan E."/>
            <person name="Castillo E."/>
        </authorList>
    </citation>
    <scope>NUCLEOTIDE SEQUENCE [LARGE SCALE GENOMIC DNA]</scope>
</reference>
<evidence type="ECO:0008006" key="4">
    <source>
        <dbReference type="Google" id="ProtNLM"/>
    </source>
</evidence>
<keyword evidence="1" id="KW-0812">Transmembrane</keyword>
<protein>
    <recommendedName>
        <fullName evidence="4">Histidine kinase</fullName>
    </recommendedName>
</protein>
<accession>A0A3S4BH82</accession>
<comment type="caution">
    <text evidence="2">The sequence shown here is derived from an EMBL/GenBank/DDBJ whole genome shotgun (WGS) entry which is preliminary data.</text>
</comment>
<dbReference type="OrthoDB" id="9805893at2"/>
<feature type="transmembrane region" description="Helical" evidence="1">
    <location>
        <begin position="6"/>
        <end position="29"/>
    </location>
</feature>
<proteinExistence type="predicted"/>
<gene>
    <name evidence="2" type="ORF">RHODGE_RHODGE_03047</name>
</gene>
<dbReference type="AlphaFoldDB" id="A0A3S4BH82"/>
<keyword evidence="1" id="KW-0472">Membrane</keyword>
<keyword evidence="1" id="KW-1133">Transmembrane helix</keyword>
<evidence type="ECO:0000313" key="3">
    <source>
        <dbReference type="Proteomes" id="UP000289200"/>
    </source>
</evidence>
<name>A0A3S4BH82_9BRAD</name>
<sequence>MPSLFRFLAVVALIAGLVYAGMLALTLLVELKPREISVSVPPDRFVKPPR</sequence>
<evidence type="ECO:0000256" key="1">
    <source>
        <dbReference type="SAM" id="Phobius"/>
    </source>
</evidence>
<organism evidence="2 3">
    <name type="scientific">Rhodoplanes serenus</name>
    <dbReference type="NCBI Taxonomy" id="200615"/>
    <lineage>
        <taxon>Bacteria</taxon>
        <taxon>Pseudomonadati</taxon>
        <taxon>Pseudomonadota</taxon>
        <taxon>Alphaproteobacteria</taxon>
        <taxon>Hyphomicrobiales</taxon>
        <taxon>Nitrobacteraceae</taxon>
        <taxon>Rhodoplanes</taxon>
    </lineage>
</organism>
<keyword evidence="3" id="KW-1185">Reference proteome</keyword>